<protein>
    <recommendedName>
        <fullName evidence="4">M6 family metalloprotease domain-containing protein</fullName>
    </recommendedName>
</protein>
<dbReference type="Proteomes" id="UP000826573">
    <property type="component" value="Unassembled WGS sequence"/>
</dbReference>
<dbReference type="NCBIfam" id="TIGR03296">
    <property type="entry name" value="M6dom_TIGR03296"/>
    <property type="match status" value="1"/>
</dbReference>
<gene>
    <name evidence="2" type="ORF">TsFJ059_006921</name>
</gene>
<reference evidence="2 3" key="1">
    <citation type="submission" date="2021-08" db="EMBL/GenBank/DDBJ databases">
        <title>The highly contiguous genome resource for Trichoderma semiorbis FJ059, a fungal antagonistic to plant pathogens.</title>
        <authorList>
            <person name="Liu T."/>
        </authorList>
    </citation>
    <scope>NUCLEOTIDE SEQUENCE [LARGE SCALE GENOMIC DNA]</scope>
    <source>
        <strain evidence="2 3">FJ059</strain>
    </source>
</reference>
<feature type="transmembrane region" description="Helical" evidence="1">
    <location>
        <begin position="92"/>
        <end position="116"/>
    </location>
</feature>
<evidence type="ECO:0000313" key="2">
    <source>
        <dbReference type="EMBL" id="KAH0524402.1"/>
    </source>
</evidence>
<keyword evidence="1" id="KW-1133">Transmembrane helix</keyword>
<organism evidence="2 3">
    <name type="scientific">Trichoderma semiorbis</name>
    <dbReference type="NCBI Taxonomy" id="1491008"/>
    <lineage>
        <taxon>Eukaryota</taxon>
        <taxon>Fungi</taxon>
        <taxon>Dikarya</taxon>
        <taxon>Ascomycota</taxon>
        <taxon>Pezizomycotina</taxon>
        <taxon>Sordariomycetes</taxon>
        <taxon>Hypocreomycetidae</taxon>
        <taxon>Hypocreales</taxon>
        <taxon>Hypocreaceae</taxon>
        <taxon>Trichoderma</taxon>
    </lineage>
</organism>
<dbReference type="InterPro" id="IPR008757">
    <property type="entry name" value="Peptidase_M6-like_domain"/>
</dbReference>
<feature type="transmembrane region" description="Helical" evidence="1">
    <location>
        <begin position="59"/>
        <end position="80"/>
    </location>
</feature>
<sequence>MRGTVSHTRAFICLSLSVFILSARYYTSASFERPLQKMESTFPNSWAIPLLSPMAYGELVKHTTLAVVIAVPLWYLAISIHHTGDSNASRRIFKGLIISVSGFALIALVVLAQLFFVGPPTMVLIDTAIKSLVSEASSEIFAWESQAATSKSLADAVNEYTKRYTLPPPPNFDKWYEFAKEHNSIVVDDFDQINQDLLPFWGMEPAQIHIPSVEVSRQLQKNMAIPHRAVMGASAFASVLLIGLLGLPAEAASKTPWGDPFKPIDPQVWVNPDDMTWDDFKAPPGTQWNDATKKGSGRNFNIALVTVDYADETFVVTREPNSTVFGNPLPIVSGIDREDVPAYYRDLLNKPTDLNRGHTLHEYWMEDSHGRYGVDLTAFGPYRMPSLSYQYGVDNGFNPGACPTNNTCNRDIRTDAYAAWRAEVGNTTSNSFELVFILSAGQDESSTWQEFGEMRFSSPEDVPDAFGPPKNADGSSSIPNYASTRYVPWTSWASASTIWPNAGGGSSTQCESSGMGTYAHELSHLLNIGDNYNNPFGIPLRRDYTGPFSMMSRGSFNGPGGPHTRYQIPALQGGSMGSLHTVRDKLVLGLISNDSVVSITRDALAESGPVVAQITARSVVSDLIGLRVVIDQDRSPACNISTDVLCDGGRYNSYDIEVIDRMGADSFQPDSGVMISKSKTSNSQPFQWTIDANPEDITLVDFVRPNGTDAYITMGDYRQLADALFHAGTGSGSKYEFVDEPNGLHIYILDVHRDETGVLSYTVGVRSLVDDSSSQYGIQVSSGVPFTFGKSSPVTGGIFCEFELTNNGTYVASSAANGQVQADHLEWDIFRLKADIKGSGWKANLPNAVIPVKYGQTARAYVAVAAEAHAKDAAGVVKLTATSESDPSVVATATCKVKKNTCR</sequence>
<proteinExistence type="predicted"/>
<name>A0A9P8HMT2_9HYPO</name>
<comment type="caution">
    <text evidence="2">The sequence shown here is derived from an EMBL/GenBank/DDBJ whole genome shotgun (WGS) entry which is preliminary data.</text>
</comment>
<evidence type="ECO:0008006" key="4">
    <source>
        <dbReference type="Google" id="ProtNLM"/>
    </source>
</evidence>
<dbReference type="GO" id="GO:0008233">
    <property type="term" value="F:peptidase activity"/>
    <property type="evidence" value="ECO:0007669"/>
    <property type="project" value="InterPro"/>
</dbReference>
<accession>A0A9P8HMT2</accession>
<evidence type="ECO:0000256" key="1">
    <source>
        <dbReference type="SAM" id="Phobius"/>
    </source>
</evidence>
<dbReference type="GO" id="GO:0006508">
    <property type="term" value="P:proteolysis"/>
    <property type="evidence" value="ECO:0007669"/>
    <property type="project" value="InterPro"/>
</dbReference>
<keyword evidence="1" id="KW-0472">Membrane</keyword>
<keyword evidence="3" id="KW-1185">Reference proteome</keyword>
<keyword evidence="1" id="KW-0812">Transmembrane</keyword>
<dbReference type="EMBL" id="JAIMJC010000005">
    <property type="protein sequence ID" value="KAH0524402.1"/>
    <property type="molecule type" value="Genomic_DNA"/>
</dbReference>
<dbReference type="AlphaFoldDB" id="A0A9P8HMT2"/>
<evidence type="ECO:0000313" key="3">
    <source>
        <dbReference type="Proteomes" id="UP000826573"/>
    </source>
</evidence>